<feature type="compositionally biased region" description="Pro residues" evidence="8">
    <location>
        <begin position="422"/>
        <end position="438"/>
    </location>
</feature>
<evidence type="ECO:0000259" key="9">
    <source>
        <dbReference type="PROSITE" id="PS50011"/>
    </source>
</evidence>
<feature type="region of interest" description="Disordered" evidence="8">
    <location>
        <begin position="422"/>
        <end position="459"/>
    </location>
</feature>
<dbReference type="SMART" id="SM00220">
    <property type="entry name" value="S_TKc"/>
    <property type="match status" value="1"/>
</dbReference>
<dbReference type="InterPro" id="IPR017441">
    <property type="entry name" value="Protein_kinase_ATP_BS"/>
</dbReference>
<keyword evidence="3" id="KW-0808">Transferase</keyword>
<dbReference type="GO" id="GO:0005524">
    <property type="term" value="F:ATP binding"/>
    <property type="evidence" value="ECO:0007669"/>
    <property type="project" value="UniProtKB-UniRule"/>
</dbReference>
<name>A0A1H8CMC5_STIAU</name>
<gene>
    <name evidence="10" type="ORF">SAMN05444354_1273</name>
</gene>
<keyword evidence="5 10" id="KW-0418">Kinase</keyword>
<evidence type="ECO:0000256" key="7">
    <source>
        <dbReference type="PROSITE-ProRule" id="PRU10141"/>
    </source>
</evidence>
<evidence type="ECO:0000256" key="6">
    <source>
        <dbReference type="ARBA" id="ARBA00022840"/>
    </source>
</evidence>
<dbReference type="Proteomes" id="UP000182719">
    <property type="component" value="Unassembled WGS sequence"/>
</dbReference>
<dbReference type="PANTHER" id="PTHR43671">
    <property type="entry name" value="SERINE/THREONINE-PROTEIN KINASE NEK"/>
    <property type="match status" value="1"/>
</dbReference>
<dbReference type="Pfam" id="PF00069">
    <property type="entry name" value="Pkinase"/>
    <property type="match status" value="1"/>
</dbReference>
<dbReference type="InterPro" id="IPR000719">
    <property type="entry name" value="Prot_kinase_dom"/>
</dbReference>
<dbReference type="PROSITE" id="PS50011">
    <property type="entry name" value="PROTEIN_KINASE_DOM"/>
    <property type="match status" value="1"/>
</dbReference>
<dbReference type="EC" id="2.7.11.1" evidence="2"/>
<dbReference type="EMBL" id="FOAP01000027">
    <property type="protein sequence ID" value="SEM96069.1"/>
    <property type="molecule type" value="Genomic_DNA"/>
</dbReference>
<evidence type="ECO:0000256" key="8">
    <source>
        <dbReference type="SAM" id="MobiDB-lite"/>
    </source>
</evidence>
<feature type="region of interest" description="Disordered" evidence="8">
    <location>
        <begin position="313"/>
        <end position="353"/>
    </location>
</feature>
<evidence type="ECO:0000313" key="10">
    <source>
        <dbReference type="EMBL" id="SEM96069.1"/>
    </source>
</evidence>
<keyword evidence="4 7" id="KW-0547">Nucleotide-binding</keyword>
<evidence type="ECO:0000256" key="3">
    <source>
        <dbReference type="ARBA" id="ARBA00022679"/>
    </source>
</evidence>
<dbReference type="InterPro" id="IPR011009">
    <property type="entry name" value="Kinase-like_dom_sf"/>
</dbReference>
<sequence length="647" mass="69850">MWVGPWRIVSRLGSGGFGAVFRVEAGGESFALKFAVHGPDSPDLNRTDGRARRELACLLLTSHPHVVRVWGHGRWPHPRTGYHYVVMDYVEGPTLTGWVRHHRPTLREVLVLFDTLARTLDALHAQDILHRDLKGSNILVRAADRAPLLVDFGAGDHADSVPLTEGPLPPGTPHLRTPEALRFLRQQYSNPLARYAFRPGDDLYALGGTLYEALTGVPPFPPNLPREVLVHRIENQMPVPPEVLHPLIPPALSQLVQRLLAKDPAERPSSGWALHEQFEALLQDERLALDIPLGVGAEAATTEGMEEALLMVGADPPEGRPPPVRTSRPPWSEPQEPPAAPPPPVPPPPRRTRSPVLLGGLALLAVGGVGLGLWHATRPSAAPADPSAAPAGPTFAEVPFAPMEAWDAGPVPPVLPPVGAEPPPFAAAPPPPPAPKGPAMPNKSPANPSPASPAPGASKRLPRLVGATVAACALAGGCASSGGALRLSVPREPCPPGSREAMEPYRLNKWRDTFYVRLGDTGDYHHPFIAPAPPEGPLEALVVWPGKEGALPMHTVLVGQAYRTQRIFIGRFTEARLPDGERIPVCYQLFHSQDVDPYNPNWTPEGWLYVEPVEARKIDMVGRAFRVEKMFGDAKDVSRMPPPGKLP</sequence>
<dbReference type="PANTHER" id="PTHR43671:SF13">
    <property type="entry name" value="SERINE_THREONINE-PROTEIN KINASE NEK2"/>
    <property type="match status" value="1"/>
</dbReference>
<reference evidence="11" key="1">
    <citation type="submission" date="2016-10" db="EMBL/GenBank/DDBJ databases">
        <authorList>
            <person name="Varghese N."/>
            <person name="Submissions S."/>
        </authorList>
    </citation>
    <scope>NUCLEOTIDE SEQUENCE [LARGE SCALE GENOMIC DNA]</scope>
    <source>
        <strain evidence="11">DSM 17044</strain>
    </source>
</reference>
<keyword evidence="10" id="KW-0723">Serine/threonine-protein kinase</keyword>
<evidence type="ECO:0000256" key="2">
    <source>
        <dbReference type="ARBA" id="ARBA00012513"/>
    </source>
</evidence>
<keyword evidence="6 7" id="KW-0067">ATP-binding</keyword>
<dbReference type="InterPro" id="IPR050660">
    <property type="entry name" value="NEK_Ser/Thr_kinase"/>
</dbReference>
<dbReference type="Gene3D" id="3.30.200.20">
    <property type="entry name" value="Phosphorylase Kinase, domain 1"/>
    <property type="match status" value="1"/>
</dbReference>
<dbReference type="Gene3D" id="1.10.510.10">
    <property type="entry name" value="Transferase(Phosphotransferase) domain 1"/>
    <property type="match status" value="1"/>
</dbReference>
<evidence type="ECO:0000256" key="1">
    <source>
        <dbReference type="ARBA" id="ARBA00010886"/>
    </source>
</evidence>
<keyword evidence="11" id="KW-1185">Reference proteome</keyword>
<dbReference type="CDD" id="cd14014">
    <property type="entry name" value="STKc_PknB_like"/>
    <property type="match status" value="1"/>
</dbReference>
<dbReference type="GO" id="GO:0004674">
    <property type="term" value="F:protein serine/threonine kinase activity"/>
    <property type="evidence" value="ECO:0007669"/>
    <property type="project" value="UniProtKB-KW"/>
</dbReference>
<evidence type="ECO:0000313" key="11">
    <source>
        <dbReference type="Proteomes" id="UP000182719"/>
    </source>
</evidence>
<dbReference type="SUPFAM" id="SSF56112">
    <property type="entry name" value="Protein kinase-like (PK-like)"/>
    <property type="match status" value="1"/>
</dbReference>
<dbReference type="AlphaFoldDB" id="A0A1H8CMC5"/>
<dbReference type="PROSITE" id="PS00107">
    <property type="entry name" value="PROTEIN_KINASE_ATP"/>
    <property type="match status" value="1"/>
</dbReference>
<evidence type="ECO:0000256" key="4">
    <source>
        <dbReference type="ARBA" id="ARBA00022741"/>
    </source>
</evidence>
<feature type="domain" description="Protein kinase" evidence="9">
    <location>
        <begin position="6"/>
        <end position="278"/>
    </location>
</feature>
<feature type="compositionally biased region" description="Pro residues" evidence="8">
    <location>
        <begin position="331"/>
        <end position="349"/>
    </location>
</feature>
<dbReference type="InterPro" id="IPR008271">
    <property type="entry name" value="Ser/Thr_kinase_AS"/>
</dbReference>
<organism evidence="10 11">
    <name type="scientific">Stigmatella aurantiaca</name>
    <dbReference type="NCBI Taxonomy" id="41"/>
    <lineage>
        <taxon>Bacteria</taxon>
        <taxon>Pseudomonadati</taxon>
        <taxon>Myxococcota</taxon>
        <taxon>Myxococcia</taxon>
        <taxon>Myxococcales</taxon>
        <taxon>Cystobacterineae</taxon>
        <taxon>Archangiaceae</taxon>
        <taxon>Stigmatella</taxon>
    </lineage>
</organism>
<accession>A0A1H8CMC5</accession>
<dbReference type="PROSITE" id="PS00108">
    <property type="entry name" value="PROTEIN_KINASE_ST"/>
    <property type="match status" value="1"/>
</dbReference>
<comment type="similarity">
    <text evidence="1">Belongs to the protein kinase superfamily. NEK Ser/Thr protein kinase family. NIMA subfamily.</text>
</comment>
<protein>
    <recommendedName>
        <fullName evidence="2">non-specific serine/threonine protein kinase</fullName>
        <ecNumber evidence="2">2.7.11.1</ecNumber>
    </recommendedName>
</protein>
<proteinExistence type="inferred from homology"/>
<feature type="binding site" evidence="7">
    <location>
        <position position="33"/>
    </location>
    <ligand>
        <name>ATP</name>
        <dbReference type="ChEBI" id="CHEBI:30616"/>
    </ligand>
</feature>
<evidence type="ECO:0000256" key="5">
    <source>
        <dbReference type="ARBA" id="ARBA00022777"/>
    </source>
</evidence>